<proteinExistence type="predicted"/>
<dbReference type="RefSeq" id="WP_164038331.1">
    <property type="nucleotide sequence ID" value="NZ_JAAGNZ010000001.1"/>
</dbReference>
<reference evidence="1 2" key="1">
    <citation type="submission" date="2020-02" db="EMBL/GenBank/DDBJ databases">
        <title>Draft genome sequence of two Spirosoma agri KCTC 52727 and Spirosoma terrae KCTC 52035.</title>
        <authorList>
            <person name="Rojas J."/>
            <person name="Ambika Manirajan B."/>
            <person name="Ratering S."/>
            <person name="Suarez C."/>
            <person name="Schnell S."/>
        </authorList>
    </citation>
    <scope>NUCLEOTIDE SEQUENCE [LARGE SCALE GENOMIC DNA]</scope>
    <source>
        <strain evidence="1 2">KCTC 52727</strain>
    </source>
</reference>
<dbReference type="Proteomes" id="UP000477386">
    <property type="component" value="Unassembled WGS sequence"/>
</dbReference>
<protein>
    <submittedName>
        <fullName evidence="1">Uncharacterized protein</fullName>
    </submittedName>
</protein>
<evidence type="ECO:0000313" key="1">
    <source>
        <dbReference type="EMBL" id="NEU67752.1"/>
    </source>
</evidence>
<comment type="caution">
    <text evidence="1">The sequence shown here is derived from an EMBL/GenBank/DDBJ whole genome shotgun (WGS) entry which is preliminary data.</text>
</comment>
<dbReference type="EMBL" id="JAAGNZ010000001">
    <property type="protein sequence ID" value="NEU67752.1"/>
    <property type="molecule type" value="Genomic_DNA"/>
</dbReference>
<evidence type="ECO:0000313" key="2">
    <source>
        <dbReference type="Proteomes" id="UP000477386"/>
    </source>
</evidence>
<sequence length="68" mass="8130">MEEYKTGYAITSNQAGTFFYLDLDRDEAIEQFQKEVEVIPQEYRRGRIQEFTYRNKFSIDSSNRVHGI</sequence>
<gene>
    <name evidence="1" type="ORF">GK091_12755</name>
</gene>
<name>A0A6M0IIT8_9BACT</name>
<keyword evidence="2" id="KW-1185">Reference proteome</keyword>
<organism evidence="1 2">
    <name type="scientific">Spirosoma agri</name>
    <dbReference type="NCBI Taxonomy" id="1987381"/>
    <lineage>
        <taxon>Bacteria</taxon>
        <taxon>Pseudomonadati</taxon>
        <taxon>Bacteroidota</taxon>
        <taxon>Cytophagia</taxon>
        <taxon>Cytophagales</taxon>
        <taxon>Cytophagaceae</taxon>
        <taxon>Spirosoma</taxon>
    </lineage>
</organism>
<accession>A0A6M0IIT8</accession>
<dbReference type="AlphaFoldDB" id="A0A6M0IIT8"/>